<gene>
    <name evidence="1" type="ORF">R1flu_009627</name>
</gene>
<reference evidence="1 2" key="1">
    <citation type="submission" date="2024-09" db="EMBL/GenBank/DDBJ databases">
        <title>Chromosome-scale assembly of Riccia fluitans.</title>
        <authorList>
            <person name="Paukszto L."/>
            <person name="Sawicki J."/>
            <person name="Karawczyk K."/>
            <person name="Piernik-Szablinska J."/>
            <person name="Szczecinska M."/>
            <person name="Mazdziarz M."/>
        </authorList>
    </citation>
    <scope>NUCLEOTIDE SEQUENCE [LARGE SCALE GENOMIC DNA]</scope>
    <source>
        <strain evidence="1">Rf_01</strain>
        <tissue evidence="1">Aerial parts of the thallus</tissue>
    </source>
</reference>
<proteinExistence type="predicted"/>
<keyword evidence="2" id="KW-1185">Reference proteome</keyword>
<protein>
    <submittedName>
        <fullName evidence="1">Uncharacterized protein</fullName>
    </submittedName>
</protein>
<accession>A0ABD1Z2U2</accession>
<evidence type="ECO:0000313" key="2">
    <source>
        <dbReference type="Proteomes" id="UP001605036"/>
    </source>
</evidence>
<dbReference type="Proteomes" id="UP001605036">
    <property type="component" value="Unassembled WGS sequence"/>
</dbReference>
<sequence>MASGLLRQASSAGISGLCGSSFCSRGIEQVSSYAQSGIFGSNALAKLYRLNCSTRGYGVRLSPALLCVAVVWWSDAAKKLKPEWEKAHLMRVEKLKGTSTSKDVFEDESVEDYLLRSIESLKVKTRDLVSVGLTPEMVIGRTAMLGFLAATTVEFETGKSVLQQLTIRGEVSSLVVAMTVVALSLLLHKKYTKEDGSSSICNPFGLFTPTAELLNGQAAMLGFMLLIATEAAKGSALF</sequence>
<name>A0ABD1Z2U2_9MARC</name>
<evidence type="ECO:0000313" key="1">
    <source>
        <dbReference type="EMBL" id="KAL2642040.1"/>
    </source>
</evidence>
<comment type="caution">
    <text evidence="1">The sequence shown here is derived from an EMBL/GenBank/DDBJ whole genome shotgun (WGS) entry which is preliminary data.</text>
</comment>
<dbReference type="SUPFAM" id="SSF103511">
    <property type="entry name" value="Chlorophyll a-b binding protein"/>
    <property type="match status" value="1"/>
</dbReference>
<organism evidence="1 2">
    <name type="scientific">Riccia fluitans</name>
    <dbReference type="NCBI Taxonomy" id="41844"/>
    <lineage>
        <taxon>Eukaryota</taxon>
        <taxon>Viridiplantae</taxon>
        <taxon>Streptophyta</taxon>
        <taxon>Embryophyta</taxon>
        <taxon>Marchantiophyta</taxon>
        <taxon>Marchantiopsida</taxon>
        <taxon>Marchantiidae</taxon>
        <taxon>Marchantiales</taxon>
        <taxon>Ricciaceae</taxon>
        <taxon>Riccia</taxon>
    </lineage>
</organism>
<dbReference type="AlphaFoldDB" id="A0ABD1Z2U2"/>
<dbReference type="EMBL" id="JBHFFA010000002">
    <property type="protein sequence ID" value="KAL2642040.1"/>
    <property type="molecule type" value="Genomic_DNA"/>
</dbReference>
<dbReference type="GO" id="GO:0009507">
    <property type="term" value="C:chloroplast"/>
    <property type="evidence" value="ECO:0007669"/>
    <property type="project" value="UniProtKB-SubCell"/>
</dbReference>